<dbReference type="RefSeq" id="XP_005826357.1">
    <property type="nucleotide sequence ID" value="XM_005826300.1"/>
</dbReference>
<evidence type="ECO:0000256" key="1">
    <source>
        <dbReference type="SAM" id="Coils"/>
    </source>
</evidence>
<keyword evidence="5" id="KW-1185">Reference proteome</keyword>
<dbReference type="GeneID" id="17296150"/>
<feature type="compositionally biased region" description="Acidic residues" evidence="2">
    <location>
        <begin position="14"/>
        <end position="29"/>
    </location>
</feature>
<dbReference type="KEGG" id="gtt:GUITHDRAFT_114574"/>
<organism evidence="3">
    <name type="scientific">Guillardia theta (strain CCMP2712)</name>
    <name type="common">Cryptophyte</name>
    <dbReference type="NCBI Taxonomy" id="905079"/>
    <lineage>
        <taxon>Eukaryota</taxon>
        <taxon>Cryptophyceae</taxon>
        <taxon>Pyrenomonadales</taxon>
        <taxon>Geminigeraceae</taxon>
        <taxon>Guillardia</taxon>
    </lineage>
</organism>
<feature type="compositionally biased region" description="Basic and acidic residues" evidence="2">
    <location>
        <begin position="1"/>
        <end position="13"/>
    </location>
</feature>
<accession>L1ITG0</accession>
<protein>
    <submittedName>
        <fullName evidence="3 4">Uncharacterized protein</fullName>
    </submittedName>
</protein>
<evidence type="ECO:0000313" key="5">
    <source>
        <dbReference type="Proteomes" id="UP000011087"/>
    </source>
</evidence>
<evidence type="ECO:0000313" key="3">
    <source>
        <dbReference type="EMBL" id="EKX39377.1"/>
    </source>
</evidence>
<feature type="region of interest" description="Disordered" evidence="2">
    <location>
        <begin position="1"/>
        <end position="34"/>
    </location>
</feature>
<dbReference type="AlphaFoldDB" id="L1ITG0"/>
<reference evidence="5" key="2">
    <citation type="submission" date="2012-11" db="EMBL/GenBank/DDBJ databases">
        <authorList>
            <person name="Kuo A."/>
            <person name="Curtis B.A."/>
            <person name="Tanifuji G."/>
            <person name="Burki F."/>
            <person name="Gruber A."/>
            <person name="Irimia M."/>
            <person name="Maruyama S."/>
            <person name="Arias M.C."/>
            <person name="Ball S.G."/>
            <person name="Gile G.H."/>
            <person name="Hirakawa Y."/>
            <person name="Hopkins J.F."/>
            <person name="Rensing S.A."/>
            <person name="Schmutz J."/>
            <person name="Symeonidi A."/>
            <person name="Elias M."/>
            <person name="Eveleigh R.J."/>
            <person name="Herman E.K."/>
            <person name="Klute M.J."/>
            <person name="Nakayama T."/>
            <person name="Obornik M."/>
            <person name="Reyes-Prieto A."/>
            <person name="Armbrust E.V."/>
            <person name="Aves S.J."/>
            <person name="Beiko R.G."/>
            <person name="Coutinho P."/>
            <person name="Dacks J.B."/>
            <person name="Durnford D.G."/>
            <person name="Fast N.M."/>
            <person name="Green B.R."/>
            <person name="Grisdale C."/>
            <person name="Hempe F."/>
            <person name="Henrissat B."/>
            <person name="Hoppner M.P."/>
            <person name="Ishida K.-I."/>
            <person name="Kim E."/>
            <person name="Koreny L."/>
            <person name="Kroth P.G."/>
            <person name="Liu Y."/>
            <person name="Malik S.-B."/>
            <person name="Maier U.G."/>
            <person name="McRose D."/>
            <person name="Mock T."/>
            <person name="Neilson J.A."/>
            <person name="Onodera N.T."/>
            <person name="Poole A.M."/>
            <person name="Pritham E.J."/>
            <person name="Richards T.A."/>
            <person name="Rocap G."/>
            <person name="Roy S.W."/>
            <person name="Sarai C."/>
            <person name="Schaack S."/>
            <person name="Shirato S."/>
            <person name="Slamovits C.H."/>
            <person name="Spencer D.F."/>
            <person name="Suzuki S."/>
            <person name="Worden A.Z."/>
            <person name="Zauner S."/>
            <person name="Barry K."/>
            <person name="Bell C."/>
            <person name="Bharti A.K."/>
            <person name="Crow J.A."/>
            <person name="Grimwood J."/>
            <person name="Kramer R."/>
            <person name="Lindquist E."/>
            <person name="Lucas S."/>
            <person name="Salamov A."/>
            <person name="McFadden G.I."/>
            <person name="Lane C.E."/>
            <person name="Keeling P.J."/>
            <person name="Gray M.W."/>
            <person name="Grigoriev I.V."/>
            <person name="Archibald J.M."/>
        </authorList>
    </citation>
    <scope>NUCLEOTIDE SEQUENCE</scope>
    <source>
        <strain evidence="5">CCMP2712</strain>
    </source>
</reference>
<reference evidence="3 5" key="1">
    <citation type="journal article" date="2012" name="Nature">
        <title>Algal genomes reveal evolutionary mosaicism and the fate of nucleomorphs.</title>
        <authorList>
            <consortium name="DOE Joint Genome Institute"/>
            <person name="Curtis B.A."/>
            <person name="Tanifuji G."/>
            <person name="Burki F."/>
            <person name="Gruber A."/>
            <person name="Irimia M."/>
            <person name="Maruyama S."/>
            <person name="Arias M.C."/>
            <person name="Ball S.G."/>
            <person name="Gile G.H."/>
            <person name="Hirakawa Y."/>
            <person name="Hopkins J.F."/>
            <person name="Kuo A."/>
            <person name="Rensing S.A."/>
            <person name="Schmutz J."/>
            <person name="Symeonidi A."/>
            <person name="Elias M."/>
            <person name="Eveleigh R.J."/>
            <person name="Herman E.K."/>
            <person name="Klute M.J."/>
            <person name="Nakayama T."/>
            <person name="Obornik M."/>
            <person name="Reyes-Prieto A."/>
            <person name="Armbrust E.V."/>
            <person name="Aves S.J."/>
            <person name="Beiko R.G."/>
            <person name="Coutinho P."/>
            <person name="Dacks J.B."/>
            <person name="Durnford D.G."/>
            <person name="Fast N.M."/>
            <person name="Green B.R."/>
            <person name="Grisdale C.J."/>
            <person name="Hempel F."/>
            <person name="Henrissat B."/>
            <person name="Hoppner M.P."/>
            <person name="Ishida K."/>
            <person name="Kim E."/>
            <person name="Koreny L."/>
            <person name="Kroth P.G."/>
            <person name="Liu Y."/>
            <person name="Malik S.B."/>
            <person name="Maier U.G."/>
            <person name="McRose D."/>
            <person name="Mock T."/>
            <person name="Neilson J.A."/>
            <person name="Onodera N.T."/>
            <person name="Poole A.M."/>
            <person name="Pritham E.J."/>
            <person name="Richards T.A."/>
            <person name="Rocap G."/>
            <person name="Roy S.W."/>
            <person name="Sarai C."/>
            <person name="Schaack S."/>
            <person name="Shirato S."/>
            <person name="Slamovits C.H."/>
            <person name="Spencer D.F."/>
            <person name="Suzuki S."/>
            <person name="Worden A.Z."/>
            <person name="Zauner S."/>
            <person name="Barry K."/>
            <person name="Bell C."/>
            <person name="Bharti A.K."/>
            <person name="Crow J.A."/>
            <person name="Grimwood J."/>
            <person name="Kramer R."/>
            <person name="Lindquist E."/>
            <person name="Lucas S."/>
            <person name="Salamov A."/>
            <person name="McFadden G.I."/>
            <person name="Lane C.E."/>
            <person name="Keeling P.J."/>
            <person name="Gray M.W."/>
            <person name="Grigoriev I.V."/>
            <person name="Archibald J.M."/>
        </authorList>
    </citation>
    <scope>NUCLEOTIDE SEQUENCE</scope>
    <source>
        <strain evidence="3 5">CCMP2712</strain>
    </source>
</reference>
<reference evidence="4" key="3">
    <citation type="submission" date="2015-06" db="UniProtKB">
        <authorList>
            <consortium name="EnsemblProtists"/>
        </authorList>
    </citation>
    <scope>IDENTIFICATION</scope>
</reference>
<dbReference type="EnsemblProtists" id="EKX39377">
    <property type="protein sequence ID" value="EKX39377"/>
    <property type="gene ID" value="GUITHDRAFT_114574"/>
</dbReference>
<dbReference type="PaxDb" id="55529-EKX39377"/>
<evidence type="ECO:0000256" key="2">
    <source>
        <dbReference type="SAM" id="MobiDB-lite"/>
    </source>
</evidence>
<sequence length="461" mass="52794">MAGREMLRLRGGEDEGDEGDEEEQDEEDNGIGFRSRTLLESLQKLKKEIQEAQVIQQEKLKMQEKMKSSLDFILEEIEKEWRASTVARSSSPMGEDDRQVVDETFSKIFGNFYTPTEEIERRETKKYRKTMKKMKELMRNFDSNKKKLCFESCGPNKACVENWIIIEGINIVPFLFILLPYKLVCLGDSVGQVKDVDADGRTTNICMADVTRSLSDVHICFFNGELQSIGRNGTFLAPYLAVDAWKFLKPNYQKKLEMKYADLTRHIPANQTYKMAHWQLRVTRCKYTGESHVIALNGMLASKITPPPELHLMENGFEFITARGDGVVYDGAKLETIEGYDMKRINLSKKIGLFQNDSELAIRTDHKFPANLTEQELLARQVEGREDDTYWGDETVAEGNMNTTDDDSFLSSSELIRIEEAVEAFHAGKPIPHGLKVVRKEDHPGFGREHPETTFDKLKET</sequence>
<feature type="region of interest" description="Disordered" evidence="2">
    <location>
        <begin position="442"/>
        <end position="461"/>
    </location>
</feature>
<keyword evidence="1" id="KW-0175">Coiled coil</keyword>
<name>L1ITG0_GUITC</name>
<evidence type="ECO:0000313" key="4">
    <source>
        <dbReference type="EnsemblProtists" id="EKX39377"/>
    </source>
</evidence>
<dbReference type="EMBL" id="JH993040">
    <property type="protein sequence ID" value="EKX39377.1"/>
    <property type="molecule type" value="Genomic_DNA"/>
</dbReference>
<dbReference type="HOGENOM" id="CLU_593769_0_0_1"/>
<feature type="coiled-coil region" evidence="1">
    <location>
        <begin position="35"/>
        <end position="65"/>
    </location>
</feature>
<dbReference type="Proteomes" id="UP000011087">
    <property type="component" value="Unassembled WGS sequence"/>
</dbReference>
<gene>
    <name evidence="3" type="ORF">GUITHDRAFT_114574</name>
</gene>
<proteinExistence type="predicted"/>